<evidence type="ECO:0000256" key="1">
    <source>
        <dbReference type="ARBA" id="ARBA00022801"/>
    </source>
</evidence>
<evidence type="ECO:0000313" key="4">
    <source>
        <dbReference type="Proteomes" id="UP000509327"/>
    </source>
</evidence>
<name>A0ABX6PZ65_PAEBA</name>
<evidence type="ECO:0000313" key="3">
    <source>
        <dbReference type="EMBL" id="QKS55228.1"/>
    </source>
</evidence>
<dbReference type="InterPro" id="IPR013094">
    <property type="entry name" value="AB_hydrolase_3"/>
</dbReference>
<dbReference type="PANTHER" id="PTHR48081:SF8">
    <property type="entry name" value="ALPHA_BETA HYDROLASE FOLD-3 DOMAIN-CONTAINING PROTEIN-RELATED"/>
    <property type="match status" value="1"/>
</dbReference>
<dbReference type="Gene3D" id="3.40.50.1820">
    <property type="entry name" value="alpha/beta hydrolase"/>
    <property type="match status" value="1"/>
</dbReference>
<dbReference type="InterPro" id="IPR050300">
    <property type="entry name" value="GDXG_lipolytic_enzyme"/>
</dbReference>
<gene>
    <name evidence="3" type="ORF">HUB98_02155</name>
</gene>
<dbReference type="GO" id="GO:0016787">
    <property type="term" value="F:hydrolase activity"/>
    <property type="evidence" value="ECO:0007669"/>
    <property type="project" value="UniProtKB-KW"/>
</dbReference>
<proteinExistence type="predicted"/>
<dbReference type="EMBL" id="CP054614">
    <property type="protein sequence ID" value="QKS55228.1"/>
    <property type="molecule type" value="Genomic_DNA"/>
</dbReference>
<evidence type="ECO:0000259" key="2">
    <source>
        <dbReference type="Pfam" id="PF07859"/>
    </source>
</evidence>
<dbReference type="RefSeq" id="WP_110898757.1">
    <property type="nucleotide sequence ID" value="NZ_QJSW01000020.1"/>
</dbReference>
<keyword evidence="4" id="KW-1185">Reference proteome</keyword>
<dbReference type="PANTHER" id="PTHR48081">
    <property type="entry name" value="AB HYDROLASE SUPERFAMILY PROTEIN C4A8.06C"/>
    <property type="match status" value="1"/>
</dbReference>
<dbReference type="SUPFAM" id="SSF53474">
    <property type="entry name" value="alpha/beta-Hydrolases"/>
    <property type="match status" value="1"/>
</dbReference>
<protein>
    <submittedName>
        <fullName evidence="3">Alpha/beta hydrolase</fullName>
    </submittedName>
</protein>
<dbReference type="Proteomes" id="UP000509327">
    <property type="component" value="Chromosome"/>
</dbReference>
<keyword evidence="1 3" id="KW-0378">Hydrolase</keyword>
<reference evidence="3 4" key="1">
    <citation type="submission" date="2020-06" db="EMBL/GenBank/DDBJ databases">
        <title>Complete genome of Paenibacillus barcinonensis KACC11450.</title>
        <authorList>
            <person name="Kim M."/>
            <person name="Park Y.-J."/>
            <person name="Shin J.-H."/>
        </authorList>
    </citation>
    <scope>NUCLEOTIDE SEQUENCE [LARGE SCALE GENOMIC DNA]</scope>
    <source>
        <strain evidence="3 4">KACC11450</strain>
    </source>
</reference>
<organism evidence="3 4">
    <name type="scientific">Paenibacillus barcinonensis</name>
    <dbReference type="NCBI Taxonomy" id="198119"/>
    <lineage>
        <taxon>Bacteria</taxon>
        <taxon>Bacillati</taxon>
        <taxon>Bacillota</taxon>
        <taxon>Bacilli</taxon>
        <taxon>Bacillales</taxon>
        <taxon>Paenibacillaceae</taxon>
        <taxon>Paenibacillus</taxon>
    </lineage>
</organism>
<feature type="domain" description="Alpha/beta hydrolase fold-3" evidence="2">
    <location>
        <begin position="86"/>
        <end position="285"/>
    </location>
</feature>
<dbReference type="Pfam" id="PF07859">
    <property type="entry name" value="Abhydrolase_3"/>
    <property type="match status" value="1"/>
</dbReference>
<sequence length="306" mass="35078">MRIEYDLSKEANIMRSIRSFLVEVLLKMTKKKMNVHDFMEERRKINSVPYEVPAKLKQKYNIIKEQSLPVDTYMMKSNSRSDERIVLYLPGGGYVEQPLTWHRHFLNHLTEQLNCTVYAPVYPKAPNYQCTDAIASVLLVYQHILKKAKPENITIMGDSAGGGLALAFAQYLKEQGLPQPKDIILLSPWLDITLSSPEVIAMIDGEPMLNWVMLVEAGKQYAGELPRSHYLVSPIHGEIKNLGKITVFIGTHEFFLPDARKFKEKAARQSVDINYFEYPKMNHVFPVFPIPEAKKALKQIIDIIKS</sequence>
<accession>A0ABX6PZ65</accession>
<dbReference type="InterPro" id="IPR029058">
    <property type="entry name" value="AB_hydrolase_fold"/>
</dbReference>